<gene>
    <name evidence="3" type="ORF">ATO8_08941</name>
</gene>
<evidence type="ECO:0000256" key="2">
    <source>
        <dbReference type="SAM" id="SignalP"/>
    </source>
</evidence>
<keyword evidence="4" id="KW-1185">Reference proteome</keyword>
<sequence length="125" mass="13834">MTLRTATLCLALAASPAAAQAPDEGRSLMEQGAEMFFRGLMSEMEPALQELREFADGVEPALRDFVVEMGPALRELLEEVEDWSAYHPPERLPNGDIILRRREPLPEDAPEPDAFVPDGEGEIDL</sequence>
<accession>W4HMI2</accession>
<dbReference type="RefSeq" id="WP_043843804.1">
    <property type="nucleotide sequence ID" value="NZ_AQQW01000004.1"/>
</dbReference>
<dbReference type="Proteomes" id="UP000019063">
    <property type="component" value="Unassembled WGS sequence"/>
</dbReference>
<evidence type="ECO:0000313" key="3">
    <source>
        <dbReference type="EMBL" id="ETW13326.1"/>
    </source>
</evidence>
<reference evidence="3 4" key="1">
    <citation type="journal article" date="2014" name="Antonie Van Leeuwenhoek">
        <title>Roseivivax atlanticus sp. nov., isolated from surface seawater of the Atlantic Ocean.</title>
        <authorList>
            <person name="Li G."/>
            <person name="Lai Q."/>
            <person name="Liu X."/>
            <person name="Sun F."/>
            <person name="Shao Z."/>
        </authorList>
    </citation>
    <scope>NUCLEOTIDE SEQUENCE [LARGE SCALE GENOMIC DNA]</scope>
    <source>
        <strain evidence="3 4">22II-s10s</strain>
    </source>
</reference>
<dbReference type="PATRIC" id="fig|1317118.6.peg.1853"/>
<evidence type="ECO:0000256" key="1">
    <source>
        <dbReference type="SAM" id="MobiDB-lite"/>
    </source>
</evidence>
<keyword evidence="2" id="KW-0732">Signal</keyword>
<evidence type="ECO:0000313" key="4">
    <source>
        <dbReference type="Proteomes" id="UP000019063"/>
    </source>
</evidence>
<name>W4HMI2_9RHOB</name>
<dbReference type="EMBL" id="AQQW01000004">
    <property type="protein sequence ID" value="ETW13326.1"/>
    <property type="molecule type" value="Genomic_DNA"/>
</dbReference>
<dbReference type="STRING" id="1379903.ATO8_08941"/>
<protein>
    <recommendedName>
        <fullName evidence="5">AAA+ family ATPase</fullName>
    </recommendedName>
</protein>
<feature type="region of interest" description="Disordered" evidence="1">
    <location>
        <begin position="102"/>
        <end position="125"/>
    </location>
</feature>
<dbReference type="AlphaFoldDB" id="W4HMI2"/>
<comment type="caution">
    <text evidence="3">The sequence shown here is derived from an EMBL/GenBank/DDBJ whole genome shotgun (WGS) entry which is preliminary data.</text>
</comment>
<evidence type="ECO:0008006" key="5">
    <source>
        <dbReference type="Google" id="ProtNLM"/>
    </source>
</evidence>
<dbReference type="eggNOG" id="ENOG5032Z1N">
    <property type="taxonomic scope" value="Bacteria"/>
</dbReference>
<proteinExistence type="predicted"/>
<feature type="chain" id="PRO_5004842181" description="AAA+ family ATPase" evidence="2">
    <location>
        <begin position="20"/>
        <end position="125"/>
    </location>
</feature>
<feature type="signal peptide" evidence="2">
    <location>
        <begin position="1"/>
        <end position="19"/>
    </location>
</feature>
<organism evidence="3 4">
    <name type="scientific">Roseivivax marinus</name>
    <dbReference type="NCBI Taxonomy" id="1379903"/>
    <lineage>
        <taxon>Bacteria</taxon>
        <taxon>Pseudomonadati</taxon>
        <taxon>Pseudomonadota</taxon>
        <taxon>Alphaproteobacteria</taxon>
        <taxon>Rhodobacterales</taxon>
        <taxon>Roseobacteraceae</taxon>
        <taxon>Roseivivax</taxon>
    </lineage>
</organism>